<feature type="transmembrane region" description="Helical" evidence="1">
    <location>
        <begin position="342"/>
        <end position="361"/>
    </location>
</feature>
<feature type="transmembrane region" description="Helical" evidence="1">
    <location>
        <begin position="408"/>
        <end position="427"/>
    </location>
</feature>
<name>A0A4V2PPS8_9GAMM</name>
<comment type="caution">
    <text evidence="2">The sequence shown here is derived from an EMBL/GenBank/DDBJ whole genome shotgun (WGS) entry which is preliminary data.</text>
</comment>
<feature type="transmembrane region" description="Helical" evidence="1">
    <location>
        <begin position="293"/>
        <end position="314"/>
    </location>
</feature>
<dbReference type="EMBL" id="SMGD01000013">
    <property type="protein sequence ID" value="TCK52151.1"/>
    <property type="molecule type" value="Genomic_DNA"/>
</dbReference>
<keyword evidence="1" id="KW-0472">Membrane</keyword>
<feature type="transmembrane region" description="Helical" evidence="1">
    <location>
        <begin position="367"/>
        <end position="387"/>
    </location>
</feature>
<feature type="transmembrane region" description="Helical" evidence="1">
    <location>
        <begin position="128"/>
        <end position="147"/>
    </location>
</feature>
<evidence type="ECO:0000313" key="3">
    <source>
        <dbReference type="Proteomes" id="UP000295565"/>
    </source>
</evidence>
<keyword evidence="3" id="KW-1185">Reference proteome</keyword>
<evidence type="ECO:0000313" key="2">
    <source>
        <dbReference type="EMBL" id="TCK52151.1"/>
    </source>
</evidence>
<reference evidence="2 3" key="1">
    <citation type="submission" date="2019-03" db="EMBL/GenBank/DDBJ databases">
        <title>Genomic Encyclopedia of Type Strains, Phase IV (KMG-IV): sequencing the most valuable type-strain genomes for metagenomic binning, comparative biology and taxonomic classification.</title>
        <authorList>
            <person name="Goeker M."/>
        </authorList>
    </citation>
    <scope>NUCLEOTIDE SEQUENCE [LARGE SCALE GENOMIC DNA]</scope>
    <source>
        <strain evidence="2 3">DSM 18577</strain>
    </source>
</reference>
<evidence type="ECO:0000256" key="1">
    <source>
        <dbReference type="SAM" id="Phobius"/>
    </source>
</evidence>
<protein>
    <submittedName>
        <fullName evidence="2">Mn2+/Fe2+ NRAMP family transporter</fullName>
    </submittedName>
</protein>
<dbReference type="OrthoDB" id="4858698at2"/>
<dbReference type="RefSeq" id="WP_131913047.1">
    <property type="nucleotide sequence ID" value="NZ_OU594967.1"/>
</dbReference>
<feature type="transmembrane region" description="Helical" evidence="1">
    <location>
        <begin position="22"/>
        <end position="41"/>
    </location>
</feature>
<dbReference type="AlphaFoldDB" id="A0A4V2PPS8"/>
<sequence length="431" mass="47166">MENTIAQGGATANSRLILALKALGPGILMATAAIGGSHLVASTQAGARFGWQLAILIIAANVFKYPFFRAGVAYTMATDESLLKGYLRMGKGYLYLSWIINFFSSMVSSAALIMFAASLLGYFLPIKLSMAVLSGIVLVISLAIIVAGQFSLLNKVSKFIMLALTIATVGALIIAIANGPVAPAAYHSPSPWQLATIGFLVITMGWMPMPIEMSCISSLWLVKQRRSQVVTRNSALFDFNLGYILTAILALVFLALGALVLRGSGTDFATSGVGFTHQLVSIYAQTIGSWSRYLIAMIAFFCIFGSVITVMDGYARMLNESIRLVVDKDTDDNDSSQRYERYGSYWVIFIGLSGYAIILLFHSALLVMLGFAMTMAFTTTPVFAWLNHRLLSSDKVPQQLRPTWVGQLVNYAGLIYLFAFLLLFIWWKWLM</sequence>
<feature type="transmembrane region" description="Helical" evidence="1">
    <location>
        <begin position="53"/>
        <end position="72"/>
    </location>
</feature>
<keyword evidence="1" id="KW-0812">Transmembrane</keyword>
<accession>A0A4V2PPS8</accession>
<feature type="transmembrane region" description="Helical" evidence="1">
    <location>
        <begin position="197"/>
        <end position="221"/>
    </location>
</feature>
<keyword evidence="1" id="KW-1133">Transmembrane helix</keyword>
<dbReference type="Proteomes" id="UP000295565">
    <property type="component" value="Unassembled WGS sequence"/>
</dbReference>
<organism evidence="2 3">
    <name type="scientific">Celerinatantimonas diazotrophica</name>
    <dbReference type="NCBI Taxonomy" id="412034"/>
    <lineage>
        <taxon>Bacteria</taxon>
        <taxon>Pseudomonadati</taxon>
        <taxon>Pseudomonadota</taxon>
        <taxon>Gammaproteobacteria</taxon>
        <taxon>Celerinatantimonadaceae</taxon>
        <taxon>Celerinatantimonas</taxon>
    </lineage>
</organism>
<feature type="transmembrane region" description="Helical" evidence="1">
    <location>
        <begin position="159"/>
        <end position="177"/>
    </location>
</feature>
<feature type="transmembrane region" description="Helical" evidence="1">
    <location>
        <begin position="241"/>
        <end position="261"/>
    </location>
</feature>
<gene>
    <name evidence="2" type="ORF">EV690_2259</name>
</gene>
<feature type="transmembrane region" description="Helical" evidence="1">
    <location>
        <begin position="93"/>
        <end position="122"/>
    </location>
</feature>
<proteinExistence type="predicted"/>